<protein>
    <submittedName>
        <fullName evidence="2">Uncharacterized protein</fullName>
    </submittedName>
</protein>
<sequence>MAMARKWSEAEHQNTIEESERRGRGGATAEGARRRAVKAEERSERRRRGEERYAPGASSPTCGGEHAGAGRRRRGLASWWWPEMEVGAPRASSPYLRSELGSGTTASRPRELVVAGDGSRRATGVVAVLAERARERDDGVAASRVGGGRRWKSARHGRRRRTCGASSGAGRRRRGLASWRWPEMEVGAPRASSPYLRSELGSGTTASRPRELAAGDGSRRATGVVAVLAERARERDDGVAASRVGGGAERRRRSLSRWRRNSQATVADLPRRRRCAAARLDSTSRTLAF</sequence>
<accession>Q851Z5</accession>
<gene>
    <name evidence="2" type="primary">OSJNBa0015N08.6</name>
</gene>
<evidence type="ECO:0000313" key="3">
    <source>
        <dbReference type="Proteomes" id="UP000000763"/>
    </source>
</evidence>
<evidence type="ECO:0000256" key="1">
    <source>
        <dbReference type="SAM" id="MobiDB-lite"/>
    </source>
</evidence>
<feature type="region of interest" description="Disordered" evidence="1">
    <location>
        <begin position="1"/>
        <end position="70"/>
    </location>
</feature>
<feature type="region of interest" description="Disordered" evidence="1">
    <location>
        <begin position="235"/>
        <end position="263"/>
    </location>
</feature>
<feature type="region of interest" description="Disordered" evidence="1">
    <location>
        <begin position="136"/>
        <end position="174"/>
    </location>
</feature>
<name>Q851Z5_ORYSJ</name>
<dbReference type="Proteomes" id="UP000000763">
    <property type="component" value="Chromosome 3"/>
</dbReference>
<feature type="compositionally biased region" description="Basic and acidic residues" evidence="1">
    <location>
        <begin position="1"/>
        <end position="23"/>
    </location>
</feature>
<feature type="region of interest" description="Disordered" evidence="1">
    <location>
        <begin position="88"/>
        <end position="119"/>
    </location>
</feature>
<reference evidence="3" key="1">
    <citation type="journal article" date="2005" name="Nature">
        <title>The map-based sequence of the rice genome.</title>
        <authorList>
            <consortium name="International rice genome sequencing project (IRGSP)"/>
            <person name="Matsumoto T."/>
            <person name="Wu J."/>
            <person name="Kanamori H."/>
            <person name="Katayose Y."/>
            <person name="Fujisawa M."/>
            <person name="Namiki N."/>
            <person name="Mizuno H."/>
            <person name="Yamamoto K."/>
            <person name="Antonio B.A."/>
            <person name="Baba T."/>
            <person name="Sakata K."/>
            <person name="Nagamura Y."/>
            <person name="Aoki H."/>
            <person name="Arikawa K."/>
            <person name="Arita K."/>
            <person name="Bito T."/>
            <person name="Chiden Y."/>
            <person name="Fujitsuka N."/>
            <person name="Fukunaka R."/>
            <person name="Hamada M."/>
            <person name="Harada C."/>
            <person name="Hayashi A."/>
            <person name="Hijishita S."/>
            <person name="Honda M."/>
            <person name="Hosokawa S."/>
            <person name="Ichikawa Y."/>
            <person name="Idonuma A."/>
            <person name="Iijima M."/>
            <person name="Ikeda M."/>
            <person name="Ikeno M."/>
            <person name="Ito K."/>
            <person name="Ito S."/>
            <person name="Ito T."/>
            <person name="Ito Y."/>
            <person name="Ito Y."/>
            <person name="Iwabuchi A."/>
            <person name="Kamiya K."/>
            <person name="Karasawa W."/>
            <person name="Kurita K."/>
            <person name="Katagiri S."/>
            <person name="Kikuta A."/>
            <person name="Kobayashi H."/>
            <person name="Kobayashi N."/>
            <person name="Machita K."/>
            <person name="Maehara T."/>
            <person name="Masukawa M."/>
            <person name="Mizubayashi T."/>
            <person name="Mukai Y."/>
            <person name="Nagasaki H."/>
            <person name="Nagata Y."/>
            <person name="Naito S."/>
            <person name="Nakashima M."/>
            <person name="Nakama Y."/>
            <person name="Nakamichi Y."/>
            <person name="Nakamura M."/>
            <person name="Meguro A."/>
            <person name="Negishi M."/>
            <person name="Ohta I."/>
            <person name="Ohta T."/>
            <person name="Okamoto M."/>
            <person name="Ono N."/>
            <person name="Saji S."/>
            <person name="Sakaguchi M."/>
            <person name="Sakai K."/>
            <person name="Shibata M."/>
            <person name="Shimokawa T."/>
            <person name="Song J."/>
            <person name="Takazaki Y."/>
            <person name="Terasawa K."/>
            <person name="Tsugane M."/>
            <person name="Tsuji K."/>
            <person name="Ueda S."/>
            <person name="Waki K."/>
            <person name="Yamagata H."/>
            <person name="Yamamoto M."/>
            <person name="Yamamoto S."/>
            <person name="Yamane H."/>
            <person name="Yoshiki S."/>
            <person name="Yoshihara R."/>
            <person name="Yukawa K."/>
            <person name="Zhong H."/>
            <person name="Yano M."/>
            <person name="Yuan Q."/>
            <person name="Ouyang S."/>
            <person name="Liu J."/>
            <person name="Jones K.M."/>
            <person name="Gansberger K."/>
            <person name="Moffat K."/>
            <person name="Hill J."/>
            <person name="Bera J."/>
            <person name="Fadrosh D."/>
            <person name="Jin S."/>
            <person name="Johri S."/>
            <person name="Kim M."/>
            <person name="Overton L."/>
            <person name="Reardon M."/>
            <person name="Tsitrin T."/>
            <person name="Vuong H."/>
            <person name="Weaver B."/>
            <person name="Ciecko A."/>
            <person name="Tallon L."/>
            <person name="Jackson J."/>
            <person name="Pai G."/>
            <person name="Aken S.V."/>
            <person name="Utterback T."/>
            <person name="Reidmuller S."/>
            <person name="Feldblyum T."/>
            <person name="Hsiao J."/>
            <person name="Zismann V."/>
            <person name="Iobst S."/>
            <person name="de Vazeille A.R."/>
            <person name="Buell C.R."/>
            <person name="Ying K."/>
            <person name="Li Y."/>
            <person name="Lu T."/>
            <person name="Huang Y."/>
            <person name="Zhao Q."/>
            <person name="Feng Q."/>
            <person name="Zhang L."/>
            <person name="Zhu J."/>
            <person name="Weng Q."/>
            <person name="Mu J."/>
            <person name="Lu Y."/>
            <person name="Fan D."/>
            <person name="Liu Y."/>
            <person name="Guan J."/>
            <person name="Zhang Y."/>
            <person name="Yu S."/>
            <person name="Liu X."/>
            <person name="Zhang Y."/>
            <person name="Hong G."/>
            <person name="Han B."/>
            <person name="Choisne N."/>
            <person name="Demange N."/>
            <person name="Orjeda G."/>
            <person name="Samain S."/>
            <person name="Cattolico L."/>
            <person name="Pelletier E."/>
            <person name="Couloux A."/>
            <person name="Segurens B."/>
            <person name="Wincker P."/>
            <person name="D'Hont A."/>
            <person name="Scarpelli C."/>
            <person name="Weissenbach J."/>
            <person name="Salanoubat M."/>
            <person name="Quetier F."/>
            <person name="Yu Y."/>
            <person name="Kim H.R."/>
            <person name="Rambo T."/>
            <person name="Currie J."/>
            <person name="Collura K."/>
            <person name="Luo M."/>
            <person name="Yang T."/>
            <person name="Ammiraju J.S.S."/>
            <person name="Engler F."/>
            <person name="Soderlund C."/>
            <person name="Wing R.A."/>
            <person name="Palmer L.E."/>
            <person name="de la Bastide M."/>
            <person name="Spiegel L."/>
            <person name="Nascimento L."/>
            <person name="Zutavern T."/>
            <person name="O'Shaughnessy A."/>
            <person name="Dike S."/>
            <person name="Dedhia N."/>
            <person name="Preston R."/>
            <person name="Balija V."/>
            <person name="McCombie W.R."/>
            <person name="Chow T."/>
            <person name="Chen H."/>
            <person name="Chung M."/>
            <person name="Chen C."/>
            <person name="Shaw J."/>
            <person name="Wu H."/>
            <person name="Hsiao K."/>
            <person name="Chao Y."/>
            <person name="Chu M."/>
            <person name="Cheng C."/>
            <person name="Hour A."/>
            <person name="Lee P."/>
            <person name="Lin S."/>
            <person name="Lin Y."/>
            <person name="Liou J."/>
            <person name="Liu S."/>
            <person name="Hsing Y."/>
            <person name="Raghuvanshi S."/>
            <person name="Mohanty A."/>
            <person name="Bharti A.K."/>
            <person name="Gaur A."/>
            <person name="Gupta V."/>
            <person name="Kumar D."/>
            <person name="Ravi V."/>
            <person name="Vij S."/>
            <person name="Kapur A."/>
            <person name="Khurana P."/>
            <person name="Khurana P."/>
            <person name="Khurana J.P."/>
            <person name="Tyagi A.K."/>
            <person name="Gaikwad K."/>
            <person name="Singh A."/>
            <person name="Dalal V."/>
            <person name="Srivastava S."/>
            <person name="Dixit A."/>
            <person name="Pal A.K."/>
            <person name="Ghazi I.A."/>
            <person name="Yadav M."/>
            <person name="Pandit A."/>
            <person name="Bhargava A."/>
            <person name="Sureshbabu K."/>
            <person name="Batra K."/>
            <person name="Sharma T.R."/>
            <person name="Mohapatra T."/>
            <person name="Singh N.K."/>
            <person name="Messing J."/>
            <person name="Nelson A.B."/>
            <person name="Fuks G."/>
            <person name="Kavchok S."/>
            <person name="Keizer G."/>
            <person name="Linton E."/>
            <person name="Llaca V."/>
            <person name="Song R."/>
            <person name="Tanyolac B."/>
            <person name="Young S."/>
            <person name="Ho-Il K."/>
            <person name="Hahn J.H."/>
            <person name="Sangsakoo G."/>
            <person name="Vanavichit A."/>
            <person name="de Mattos Luiz.A.T."/>
            <person name="Zimmer P.D."/>
            <person name="Malone G."/>
            <person name="Dellagostin O."/>
            <person name="de Oliveira A.C."/>
            <person name="Bevan M."/>
            <person name="Bancroft I."/>
            <person name="Minx P."/>
            <person name="Cordum H."/>
            <person name="Wilson R."/>
            <person name="Cheng Z."/>
            <person name="Jin W."/>
            <person name="Jiang J."/>
            <person name="Leong S.A."/>
            <person name="Iwama H."/>
            <person name="Gojobori T."/>
            <person name="Itoh T."/>
            <person name="Niimura Y."/>
            <person name="Fujii Y."/>
            <person name="Habara T."/>
            <person name="Sakai H."/>
            <person name="Sato Y."/>
            <person name="Wilson G."/>
            <person name="Kumar K."/>
            <person name="McCouch S."/>
            <person name="Juretic N."/>
            <person name="Hoen D."/>
            <person name="Wright S."/>
            <person name="Bruskiewich R."/>
            <person name="Bureau T."/>
            <person name="Miyao A."/>
            <person name="Hirochika H."/>
            <person name="Nishikawa T."/>
            <person name="Kadowaki K."/>
            <person name="Sugiura M."/>
            <person name="Burr B."/>
            <person name="Sasaki T."/>
        </authorList>
    </citation>
    <scope>NUCLEOTIDE SEQUENCE [LARGE SCALE GENOMIC DNA]</scope>
    <source>
        <strain evidence="3">cv. Nipponbare</strain>
    </source>
</reference>
<feature type="compositionally biased region" description="Basic and acidic residues" evidence="1">
    <location>
        <begin position="208"/>
        <end position="219"/>
    </location>
</feature>
<reference evidence="3" key="2">
    <citation type="journal article" date="2008" name="Nucleic Acids Res.">
        <title>The rice annotation project database (RAP-DB): 2008 update.</title>
        <authorList>
            <consortium name="The rice annotation project (RAP)"/>
        </authorList>
    </citation>
    <scope>GENOME REANNOTATION</scope>
    <source>
        <strain evidence="3">cv. Nipponbare</strain>
    </source>
</reference>
<feature type="compositionally biased region" description="Basic residues" evidence="1">
    <location>
        <begin position="250"/>
        <end position="260"/>
    </location>
</feature>
<feature type="region of interest" description="Disordered" evidence="1">
    <location>
        <begin position="187"/>
        <end position="219"/>
    </location>
</feature>
<evidence type="ECO:0000313" key="2">
    <source>
        <dbReference type="EMBL" id="AAO20071.1"/>
    </source>
</evidence>
<dbReference type="AlphaFoldDB" id="Q851Z5"/>
<dbReference type="EMBL" id="AC096688">
    <property type="protein sequence ID" value="AAO20071.1"/>
    <property type="molecule type" value="Genomic_DNA"/>
</dbReference>
<feature type="compositionally biased region" description="Basic and acidic residues" evidence="1">
    <location>
        <begin position="31"/>
        <end position="53"/>
    </location>
</feature>
<proteinExistence type="predicted"/>
<feature type="compositionally biased region" description="Basic residues" evidence="1">
    <location>
        <begin position="147"/>
        <end position="162"/>
    </location>
</feature>
<organism evidence="2 3">
    <name type="scientific">Oryza sativa subsp. japonica</name>
    <name type="common">Rice</name>
    <dbReference type="NCBI Taxonomy" id="39947"/>
    <lineage>
        <taxon>Eukaryota</taxon>
        <taxon>Viridiplantae</taxon>
        <taxon>Streptophyta</taxon>
        <taxon>Embryophyta</taxon>
        <taxon>Tracheophyta</taxon>
        <taxon>Spermatophyta</taxon>
        <taxon>Magnoliopsida</taxon>
        <taxon>Liliopsida</taxon>
        <taxon>Poales</taxon>
        <taxon>Poaceae</taxon>
        <taxon>BOP clade</taxon>
        <taxon>Oryzoideae</taxon>
        <taxon>Oryzeae</taxon>
        <taxon>Oryzinae</taxon>
        <taxon>Oryza</taxon>
        <taxon>Oryza sativa</taxon>
    </lineage>
</organism>